<name>A0A7W3SUB2_9BACL</name>
<evidence type="ECO:0000313" key="3">
    <source>
        <dbReference type="EMBL" id="MBA9086249.1"/>
    </source>
</evidence>
<dbReference type="SUPFAM" id="SSF53271">
    <property type="entry name" value="PRTase-like"/>
    <property type="match status" value="1"/>
</dbReference>
<dbReference type="AlphaFoldDB" id="A0A7W3SUB2"/>
<gene>
    <name evidence="3" type="ORF">FHR92_002722</name>
</gene>
<keyword evidence="3" id="KW-0328">Glycosyltransferase</keyword>
<dbReference type="InterPro" id="IPR000836">
    <property type="entry name" value="PRTase_dom"/>
</dbReference>
<keyword evidence="4" id="KW-1185">Reference proteome</keyword>
<dbReference type="PIRSF" id="PIRSF020967">
    <property type="entry name" value="UCP020967"/>
    <property type="match status" value="1"/>
</dbReference>
<dbReference type="Pfam" id="PF15609">
    <property type="entry name" value="PRTase_2"/>
    <property type="match status" value="1"/>
</dbReference>
<dbReference type="Proteomes" id="UP000567067">
    <property type="component" value="Unassembled WGS sequence"/>
</dbReference>
<sequence length="445" mass="50380">MRRQSFRILDDLEVSIEIMNNPFDLPLEALFQMAARINKKRSFLFVSKVLGKHLPVNPYISLMGGAILGLLYYKLEGYPISLDQTEIKSAFQDPKVAEKVFRSIKSNPLQLSEPTLFIGFAETATALGTSMFDVFSGPTKYIHTTRENVTNKQPSIVFEEEHSHASAHRCYITDNHFLKGTETVVLVDDEITTGKTALNIIRDLHAKSPRHKYIVASLLDWRSEEDIERFNQVERELGISITCVTFLQGRIVVNGGPVDRPSSETCVNSKSEPTILHYSIDHMFKYIPFVSSFEDGTKNVRPYLMETGRFGITGNDRSAIDDRISKCASVLKSQRCGQRTLCMGTGEFMYLPMRIAAEMGEGISYQSSTRSPIHPFDDDNYAIRNVYSFQSQDDRSVSNFFYNINSGMYDEVFVFLERVSSSEMLTPLTDALKGTGIPIIHFVHF</sequence>
<dbReference type="InterPro" id="IPR029057">
    <property type="entry name" value="PRTase-like"/>
</dbReference>
<dbReference type="InterPro" id="IPR011214">
    <property type="entry name" value="UCP020967"/>
</dbReference>
<dbReference type="GO" id="GO:0016757">
    <property type="term" value="F:glycosyltransferase activity"/>
    <property type="evidence" value="ECO:0007669"/>
    <property type="project" value="UniProtKB-KW"/>
</dbReference>
<protein>
    <submittedName>
        <fullName evidence="3">Orotate phosphoribosyltransferase</fullName>
    </submittedName>
</protein>
<dbReference type="CDD" id="cd06223">
    <property type="entry name" value="PRTases_typeI"/>
    <property type="match status" value="1"/>
</dbReference>
<feature type="domain" description="TRSP" evidence="1">
    <location>
        <begin position="306"/>
        <end position="432"/>
    </location>
</feature>
<evidence type="ECO:0000259" key="1">
    <source>
        <dbReference type="Pfam" id="PF12500"/>
    </source>
</evidence>
<proteinExistence type="predicted"/>
<evidence type="ECO:0000259" key="2">
    <source>
        <dbReference type="Pfam" id="PF15609"/>
    </source>
</evidence>
<dbReference type="InterPro" id="IPR041688">
    <property type="entry name" value="PRTase_2"/>
</dbReference>
<dbReference type="Gene3D" id="3.40.50.2020">
    <property type="match status" value="1"/>
</dbReference>
<keyword evidence="3" id="KW-0808">Transferase</keyword>
<evidence type="ECO:0000313" key="4">
    <source>
        <dbReference type="Proteomes" id="UP000567067"/>
    </source>
</evidence>
<comment type="caution">
    <text evidence="3">The sequence shown here is derived from an EMBL/GenBank/DDBJ whole genome shotgun (WGS) entry which is preliminary data.</text>
</comment>
<organism evidence="3 4">
    <name type="scientific">Fontibacillus solani</name>
    <dbReference type="NCBI Taxonomy" id="1572857"/>
    <lineage>
        <taxon>Bacteria</taxon>
        <taxon>Bacillati</taxon>
        <taxon>Bacillota</taxon>
        <taxon>Bacilli</taxon>
        <taxon>Bacillales</taxon>
        <taxon>Paenibacillaceae</taxon>
        <taxon>Fontibacillus</taxon>
    </lineage>
</organism>
<accession>A0A7W3SUB2</accession>
<reference evidence="3 4" key="1">
    <citation type="submission" date="2020-08" db="EMBL/GenBank/DDBJ databases">
        <title>Genomic Encyclopedia of Type Strains, Phase III (KMG-III): the genomes of soil and plant-associated and newly described type strains.</title>
        <authorList>
            <person name="Whitman W."/>
        </authorList>
    </citation>
    <scope>NUCLEOTIDE SEQUENCE [LARGE SCALE GENOMIC DNA]</scope>
    <source>
        <strain evidence="3 4">CECT 8693</strain>
    </source>
</reference>
<dbReference type="Pfam" id="PF12500">
    <property type="entry name" value="TRSP"/>
    <property type="match status" value="1"/>
</dbReference>
<dbReference type="InterPro" id="IPR022537">
    <property type="entry name" value="TRSP_dom"/>
</dbReference>
<dbReference type="EMBL" id="JACJIP010000016">
    <property type="protein sequence ID" value="MBA9086249.1"/>
    <property type="molecule type" value="Genomic_DNA"/>
</dbReference>
<feature type="domain" description="Orotate phosphoribosyltransferase-like" evidence="2">
    <location>
        <begin position="30"/>
        <end position="249"/>
    </location>
</feature>